<dbReference type="SUPFAM" id="SSF56091">
    <property type="entry name" value="DNA ligase/mRNA capping enzyme, catalytic domain"/>
    <property type="match status" value="1"/>
</dbReference>
<dbReference type="PANTHER" id="PTHR45674">
    <property type="entry name" value="DNA LIGASE 1/3 FAMILY MEMBER"/>
    <property type="match status" value="1"/>
</dbReference>
<protein>
    <recommendedName>
        <fullName evidence="3">ATP-dependent DNA ligase family profile domain-containing protein</fullName>
    </recommendedName>
</protein>
<keyword evidence="5" id="KW-1185">Reference proteome</keyword>
<dbReference type="InterPro" id="IPR050191">
    <property type="entry name" value="ATP-dep_DNA_ligase"/>
</dbReference>
<keyword evidence="2" id="KW-0436">Ligase</keyword>
<proteinExistence type="inferred from homology"/>
<organism evidence="4 5">
    <name type="scientific">Ramlibacter alkalitolerans</name>
    <dbReference type="NCBI Taxonomy" id="2039631"/>
    <lineage>
        <taxon>Bacteria</taxon>
        <taxon>Pseudomonadati</taxon>
        <taxon>Pseudomonadota</taxon>
        <taxon>Betaproteobacteria</taxon>
        <taxon>Burkholderiales</taxon>
        <taxon>Comamonadaceae</taxon>
        <taxon>Ramlibacter</taxon>
    </lineage>
</organism>
<comment type="similarity">
    <text evidence="1">Belongs to the ATP-dependent DNA ligase family.</text>
</comment>
<dbReference type="Gene3D" id="3.30.470.30">
    <property type="entry name" value="DNA ligase/mRNA capping enzyme"/>
    <property type="match status" value="1"/>
</dbReference>
<sequence>MQAPEGSRPAFSSPDWLYEVKFDGYRTLAAFGGGQPVQLRTKSGADCTKWYPEVCEVLAKIPGGPYVVDGEAAVLDDLGRSDFERLHARARRRRWVAGAPVTLCAFDLLVDNGENVMGLPLAERKERLARVLRNVPQTSVLLVLDLPAEARLFQEFVLGLELEGFMAKKRVSTYQQGTRSADWLKIKRPGAVPPQRFERRRTK</sequence>
<evidence type="ECO:0000313" key="4">
    <source>
        <dbReference type="EMBL" id="MBL0427726.1"/>
    </source>
</evidence>
<dbReference type="RefSeq" id="WP_201692360.1">
    <property type="nucleotide sequence ID" value="NZ_JAEQND010000013.1"/>
</dbReference>
<reference evidence="4 5" key="1">
    <citation type="journal article" date="2017" name="Int. J. Syst. Evol. Microbiol.">
        <title>Ramlibacter alkalitolerans sp. nov., alkali-tolerant bacterium isolated from soil of ginseng.</title>
        <authorList>
            <person name="Lee D.H."/>
            <person name="Cha C.J."/>
        </authorList>
    </citation>
    <scope>NUCLEOTIDE SEQUENCE [LARGE SCALE GENOMIC DNA]</scope>
    <source>
        <strain evidence="4 5">KACC 19305</strain>
    </source>
</reference>
<comment type="caution">
    <text evidence="4">The sequence shown here is derived from an EMBL/GenBank/DDBJ whole genome shotgun (WGS) entry which is preliminary data.</text>
</comment>
<evidence type="ECO:0000313" key="5">
    <source>
        <dbReference type="Proteomes" id="UP000622707"/>
    </source>
</evidence>
<dbReference type="Pfam" id="PF01068">
    <property type="entry name" value="DNA_ligase_A_M"/>
    <property type="match status" value="1"/>
</dbReference>
<evidence type="ECO:0000256" key="2">
    <source>
        <dbReference type="ARBA" id="ARBA00022598"/>
    </source>
</evidence>
<dbReference type="PROSITE" id="PS50160">
    <property type="entry name" value="DNA_LIGASE_A3"/>
    <property type="match status" value="1"/>
</dbReference>
<name>A0ABS1JV27_9BURK</name>
<dbReference type="PANTHER" id="PTHR45674:SF4">
    <property type="entry name" value="DNA LIGASE 1"/>
    <property type="match status" value="1"/>
</dbReference>
<evidence type="ECO:0000256" key="1">
    <source>
        <dbReference type="ARBA" id="ARBA00007572"/>
    </source>
</evidence>
<dbReference type="Proteomes" id="UP000622707">
    <property type="component" value="Unassembled WGS sequence"/>
</dbReference>
<gene>
    <name evidence="4" type="ORF">JI746_21650</name>
</gene>
<dbReference type="InterPro" id="IPR012310">
    <property type="entry name" value="DNA_ligase_ATP-dep_cent"/>
</dbReference>
<evidence type="ECO:0000259" key="3">
    <source>
        <dbReference type="PROSITE" id="PS50160"/>
    </source>
</evidence>
<feature type="domain" description="ATP-dependent DNA ligase family profile" evidence="3">
    <location>
        <begin position="99"/>
        <end position="188"/>
    </location>
</feature>
<accession>A0ABS1JV27</accession>
<dbReference type="Gene3D" id="3.30.1490.70">
    <property type="match status" value="1"/>
</dbReference>
<dbReference type="EMBL" id="JAEQND010000013">
    <property type="protein sequence ID" value="MBL0427726.1"/>
    <property type="molecule type" value="Genomic_DNA"/>
</dbReference>